<protein>
    <submittedName>
        <fullName evidence="2">Uncharacterized protein</fullName>
    </submittedName>
</protein>
<evidence type="ECO:0000256" key="1">
    <source>
        <dbReference type="SAM" id="MobiDB-lite"/>
    </source>
</evidence>
<name>A0AAC9K8H1_9PROT</name>
<gene>
    <name evidence="2" type="ORF">GbCGDNIH9_8053</name>
</gene>
<dbReference type="AlphaFoldDB" id="A0AAC9K8H1"/>
<evidence type="ECO:0000313" key="3">
    <source>
        <dbReference type="Proteomes" id="UP000182373"/>
    </source>
</evidence>
<dbReference type="EMBL" id="CP018191">
    <property type="protein sequence ID" value="APH55681.1"/>
    <property type="molecule type" value="Genomic_DNA"/>
</dbReference>
<reference evidence="3" key="1">
    <citation type="submission" date="2016-11" db="EMBL/GenBank/DDBJ databases">
        <title>Comparative genomic and phenotypic analysis of Granulibacter bethesdensis clinical isolates from patients with chronic granulomatous disease.</title>
        <authorList>
            <person name="Zarember K.A."/>
            <person name="Porcella S.F."/>
            <person name="Chu J."/>
            <person name="Ding L."/>
            <person name="Dahlstrom E."/>
            <person name="Barbian K."/>
            <person name="Martens C."/>
            <person name="Sykora L."/>
            <person name="Kramer S."/>
            <person name="Pettinato A.M."/>
            <person name="Hong H."/>
            <person name="Wald G."/>
            <person name="Berg L.J."/>
            <person name="Rogge L.S."/>
            <person name="Greenberg D.E."/>
            <person name="Falcone E.L."/>
            <person name="Neves J.F."/>
            <person name="Simoes M.J."/>
            <person name="Casal M."/>
            <person name="Rodriguez-Lopez F.C."/>
            <person name="Zelazny A."/>
            <person name="Gallin J.I."/>
            <person name="Holland S.M."/>
        </authorList>
    </citation>
    <scope>NUCLEOTIDE SEQUENCE [LARGE SCALE GENOMIC DNA]</scope>
    <source>
        <strain evidence="3">NIH9.1</strain>
    </source>
</reference>
<feature type="region of interest" description="Disordered" evidence="1">
    <location>
        <begin position="33"/>
        <end position="76"/>
    </location>
</feature>
<proteinExistence type="predicted"/>
<accession>A0AAC9K8H1</accession>
<organism evidence="2 3">
    <name type="scientific">Granulibacter bethesdensis</name>
    <dbReference type="NCBI Taxonomy" id="364410"/>
    <lineage>
        <taxon>Bacteria</taxon>
        <taxon>Pseudomonadati</taxon>
        <taxon>Pseudomonadota</taxon>
        <taxon>Alphaproteobacteria</taxon>
        <taxon>Acetobacterales</taxon>
        <taxon>Acetobacteraceae</taxon>
        <taxon>Granulibacter</taxon>
    </lineage>
</organism>
<sequence length="114" mass="12746">MRCFECAARRSPAARATGIAACMDAAACRVAGDADQIPPPGAVRSLSYRNRRDSPNPNRRTLSRVRGPECAGEKNASPMLHPFWHPALPEHRVEEVRRRPAWADPLYSGWQRQN</sequence>
<dbReference type="Proteomes" id="UP000182373">
    <property type="component" value="Chromosome"/>
</dbReference>
<evidence type="ECO:0000313" key="2">
    <source>
        <dbReference type="EMBL" id="APH55681.1"/>
    </source>
</evidence>